<dbReference type="GO" id="GO:0016811">
    <property type="term" value="F:hydrolase activity, acting on carbon-nitrogen (but not peptide) bonds, in linear amides"/>
    <property type="evidence" value="ECO:0007669"/>
    <property type="project" value="InterPro"/>
</dbReference>
<keyword evidence="5" id="KW-0106">Calcium</keyword>
<dbReference type="EMBL" id="BMYM01000001">
    <property type="protein sequence ID" value="GHD30951.1"/>
    <property type="molecule type" value="Genomic_DNA"/>
</dbReference>
<comment type="caution">
    <text evidence="6">The sequence shown here is derived from an EMBL/GenBank/DDBJ whole genome shotgun (WGS) entry which is preliminary data.</text>
</comment>
<name>A0A918XHH5_9GAMM</name>
<evidence type="ECO:0000256" key="1">
    <source>
        <dbReference type="ARBA" id="ARBA00006586"/>
    </source>
</evidence>
<dbReference type="Pfam" id="PF01804">
    <property type="entry name" value="Penicil_amidase"/>
    <property type="match status" value="1"/>
</dbReference>
<dbReference type="SUPFAM" id="SSF56235">
    <property type="entry name" value="N-terminal nucleophile aminohydrolases (Ntn hydrolases)"/>
    <property type="match status" value="1"/>
</dbReference>
<evidence type="ECO:0000313" key="6">
    <source>
        <dbReference type="EMBL" id="GHD30951.1"/>
    </source>
</evidence>
<evidence type="ECO:0000313" key="7">
    <source>
        <dbReference type="Proteomes" id="UP000644693"/>
    </source>
</evidence>
<comment type="cofactor">
    <cofactor evidence="5">
        <name>Ca(2+)</name>
        <dbReference type="ChEBI" id="CHEBI:29108"/>
    </cofactor>
    <text evidence="5">Binds 1 Ca(2+) ion per dimer.</text>
</comment>
<dbReference type="InterPro" id="IPR023343">
    <property type="entry name" value="Penicillin_amidase_dom1"/>
</dbReference>
<reference evidence="6" key="2">
    <citation type="submission" date="2020-09" db="EMBL/GenBank/DDBJ databases">
        <authorList>
            <person name="Sun Q."/>
            <person name="Kim S."/>
        </authorList>
    </citation>
    <scope>NUCLEOTIDE SEQUENCE</scope>
    <source>
        <strain evidence="6">KCTC 23430</strain>
    </source>
</reference>
<organism evidence="6 7">
    <name type="scientific">Parahalioglobus pacificus</name>
    <dbReference type="NCBI Taxonomy" id="930806"/>
    <lineage>
        <taxon>Bacteria</taxon>
        <taxon>Pseudomonadati</taxon>
        <taxon>Pseudomonadota</taxon>
        <taxon>Gammaproteobacteria</taxon>
        <taxon>Cellvibrionales</taxon>
        <taxon>Halieaceae</taxon>
        <taxon>Parahalioglobus</taxon>
    </lineage>
</organism>
<dbReference type="GO" id="GO:0046872">
    <property type="term" value="F:metal ion binding"/>
    <property type="evidence" value="ECO:0007669"/>
    <property type="project" value="UniProtKB-KW"/>
</dbReference>
<dbReference type="PANTHER" id="PTHR34218">
    <property type="entry name" value="PEPTIDASE S45 PENICILLIN AMIDASE"/>
    <property type="match status" value="1"/>
</dbReference>
<dbReference type="Gene3D" id="1.10.1400.10">
    <property type="match status" value="1"/>
</dbReference>
<evidence type="ECO:0000256" key="3">
    <source>
        <dbReference type="ARBA" id="ARBA00022801"/>
    </source>
</evidence>
<dbReference type="InterPro" id="IPR043146">
    <property type="entry name" value="Penicillin_amidase_N_B-knob"/>
</dbReference>
<evidence type="ECO:0000256" key="4">
    <source>
        <dbReference type="ARBA" id="ARBA00023145"/>
    </source>
</evidence>
<keyword evidence="5" id="KW-0479">Metal-binding</keyword>
<keyword evidence="3" id="KW-0378">Hydrolase</keyword>
<dbReference type="PIRSF" id="PIRSF001227">
    <property type="entry name" value="Pen_acylase"/>
    <property type="match status" value="1"/>
</dbReference>
<protein>
    <submittedName>
        <fullName evidence="6">Penicillin amidase</fullName>
    </submittedName>
</protein>
<gene>
    <name evidence="6" type="ORF">GCM10007053_13340</name>
</gene>
<dbReference type="Gene3D" id="3.60.20.10">
    <property type="entry name" value="Glutamine Phosphoribosylpyrophosphate, subunit 1, domain 1"/>
    <property type="match status" value="1"/>
</dbReference>
<dbReference type="Proteomes" id="UP000644693">
    <property type="component" value="Unassembled WGS sequence"/>
</dbReference>
<feature type="binding site" evidence="5">
    <location>
        <position position="286"/>
    </location>
    <ligand>
        <name>Ca(2+)</name>
        <dbReference type="ChEBI" id="CHEBI:29108"/>
    </ligand>
</feature>
<dbReference type="InterPro" id="IPR002692">
    <property type="entry name" value="S45"/>
</dbReference>
<dbReference type="GO" id="GO:0017000">
    <property type="term" value="P:antibiotic biosynthetic process"/>
    <property type="evidence" value="ECO:0007669"/>
    <property type="project" value="InterPro"/>
</dbReference>
<dbReference type="InterPro" id="IPR043147">
    <property type="entry name" value="Penicillin_amidase_A-knob"/>
</dbReference>
<dbReference type="AlphaFoldDB" id="A0A918XHH5"/>
<reference evidence="6" key="1">
    <citation type="journal article" date="2014" name="Int. J. Syst. Evol. Microbiol.">
        <title>Complete genome sequence of Corynebacterium casei LMG S-19264T (=DSM 44701T), isolated from a smear-ripened cheese.</title>
        <authorList>
            <consortium name="US DOE Joint Genome Institute (JGI-PGF)"/>
            <person name="Walter F."/>
            <person name="Albersmeier A."/>
            <person name="Kalinowski J."/>
            <person name="Ruckert C."/>
        </authorList>
    </citation>
    <scope>NUCLEOTIDE SEQUENCE</scope>
    <source>
        <strain evidence="6">KCTC 23430</strain>
    </source>
</reference>
<dbReference type="InterPro" id="IPR029055">
    <property type="entry name" value="Ntn_hydrolases_N"/>
</dbReference>
<dbReference type="Gene3D" id="1.10.439.10">
    <property type="entry name" value="Penicillin Amidohydrolase, domain 1"/>
    <property type="match status" value="1"/>
</dbReference>
<evidence type="ECO:0000256" key="2">
    <source>
        <dbReference type="ARBA" id="ARBA00022729"/>
    </source>
</evidence>
<sequence length="714" mass="79168">MKALRIALFAAVLAVTWVVMQFLANLAPSPDWQALIAAGQNYQVTVYRDDYGVPHIYGKTDAATAFGLAYAHAEDDFATQQEVVLATRGKLAAVKGADAAVTDYLVGLMGVWEAVDAGYDSLKPSTRRIADAYADGYNLYAAQNPDKALPFAVPISGKDVVAGFVFKTPFFYGFDETVGELFDGSEPRQLAVHGEEALTFTAEPQPEVGSQGVAIAPSRSSDGHTRLLVNSHQPLTGPVAWYEARLKSEEGWDMAGATFPGSPLILHGHNAHLGWSNTVNRPDLIDIYQLVIDPDDDNRYRLDGRWHTLEQRDLPVTVSLWRSLRWTFNETLYTAEHGPVLKLPHGVYALRWAGMGEVGAMEQMLALNHARSMAEFETAMTMLAQPSINYVYADAKGNIAHYYNAAFPRRAPGWDWQADLPGDRSDLIWQDYLPFSAVPVTRNPPSGVVFNANNTPFVATVGPGHPDPEVFSDTMGIETRMTNRAYRLQRLLAVSNTISEDQFRAIKYDLAYDEALPAIVAFRGWLAETALRDSSEYQQALSVLGAWDLQTNIDNRSAALAYLTLATRLDHRKTAQQQPLDEELAGAVAYLKRHFGRLDPAWGEFYRHQRGDQQWPIDGGPDVLRAVYGEQAPDSGRHINVAGDSYIMFVDWDENGRVSSTSSHSFGSATLDESSVHYDDQVNLFIGMQEKPVYLSLDELMPHVTRQYTPQNPN</sequence>
<feature type="binding site" evidence="5">
    <location>
        <position position="283"/>
    </location>
    <ligand>
        <name>Ca(2+)</name>
        <dbReference type="ChEBI" id="CHEBI:29108"/>
    </ligand>
</feature>
<proteinExistence type="inferred from homology"/>
<evidence type="ECO:0000256" key="5">
    <source>
        <dbReference type="PIRSR" id="PIRSR001227-2"/>
    </source>
</evidence>
<comment type="similarity">
    <text evidence="1">Belongs to the peptidase S45 family.</text>
</comment>
<dbReference type="InterPro" id="IPR014395">
    <property type="entry name" value="Pen/GL7ACA/AHL_acylase"/>
</dbReference>
<keyword evidence="4" id="KW-0865">Zymogen</keyword>
<keyword evidence="7" id="KW-1185">Reference proteome</keyword>
<keyword evidence="2" id="KW-0732">Signal</keyword>
<accession>A0A918XHH5</accession>
<dbReference type="PANTHER" id="PTHR34218:SF3">
    <property type="entry name" value="ACYL-HOMOSERINE LACTONE ACYLASE PVDQ"/>
    <property type="match status" value="1"/>
</dbReference>
<dbReference type="Gene3D" id="2.30.120.10">
    <property type="match status" value="1"/>
</dbReference>